<reference evidence="1 2" key="1">
    <citation type="submission" date="2014-06" db="EMBL/GenBank/DDBJ databases">
        <authorList>
            <person name="Le Roux F."/>
        </authorList>
    </citation>
    <scope>NUCLEOTIDE SEQUENCE [LARGE SCALE GENOMIC DNA]</scope>
    <source>
        <strain evidence="1 2">J2-31</strain>
    </source>
</reference>
<gene>
    <name evidence="1" type="ORF">VCR31J2_2270051</name>
</gene>
<evidence type="ECO:0000313" key="1">
    <source>
        <dbReference type="EMBL" id="CDT96326.1"/>
    </source>
</evidence>
<dbReference type="AlphaFoldDB" id="A0AA86X4C2"/>
<sequence length="58" mass="6629">MMIPKKLIKNGELTANFDLLLDKREVTRQINYQLAGKKESSIDNFLMLSNPCIDSCLI</sequence>
<evidence type="ECO:0000313" key="2">
    <source>
        <dbReference type="Proteomes" id="UP000041625"/>
    </source>
</evidence>
<keyword evidence="2" id="KW-1185">Reference proteome</keyword>
<proteinExistence type="predicted"/>
<dbReference type="Proteomes" id="UP000041625">
    <property type="component" value="Unassembled WGS sequence"/>
</dbReference>
<name>A0AA86X4C2_9VIBR</name>
<organism evidence="1 2">
    <name type="scientific">Vibrio coralliirubri</name>
    <dbReference type="NCBI Taxonomy" id="1516159"/>
    <lineage>
        <taxon>Bacteria</taxon>
        <taxon>Pseudomonadati</taxon>
        <taxon>Pseudomonadota</taxon>
        <taxon>Gammaproteobacteria</taxon>
        <taxon>Vibrionales</taxon>
        <taxon>Vibrionaceae</taxon>
        <taxon>Vibrio</taxon>
    </lineage>
</organism>
<protein>
    <submittedName>
        <fullName evidence="1">Uncharacterized protein</fullName>
    </submittedName>
</protein>
<accession>A0AA86X4C2</accession>
<comment type="caution">
    <text evidence="1">The sequence shown here is derived from an EMBL/GenBank/DDBJ whole genome shotgun (WGS) entry which is preliminary data.</text>
</comment>
<dbReference type="EMBL" id="CCKJ01000143">
    <property type="protein sequence ID" value="CDT96326.1"/>
    <property type="molecule type" value="Genomic_DNA"/>
</dbReference>